<evidence type="ECO:0000256" key="2">
    <source>
        <dbReference type="ARBA" id="ARBA00004123"/>
    </source>
</evidence>
<evidence type="ECO:0000256" key="1">
    <source>
        <dbReference type="ARBA" id="ARBA00004120"/>
    </source>
</evidence>
<dbReference type="InterPro" id="IPR023379">
    <property type="entry name" value="BART_dom"/>
</dbReference>
<evidence type="ECO:0000259" key="13">
    <source>
        <dbReference type="Pfam" id="PF11527"/>
    </source>
</evidence>
<comment type="function">
    <text evidence="12">Plays a role as an effector of the ADP-ribosylation factor-like protein 2, ARL2.</text>
</comment>
<organism evidence="14 15">
    <name type="scientific">Strigops habroptila</name>
    <name type="common">Kakapo</name>
    <dbReference type="NCBI Taxonomy" id="2489341"/>
    <lineage>
        <taxon>Eukaryota</taxon>
        <taxon>Metazoa</taxon>
        <taxon>Chordata</taxon>
        <taxon>Craniata</taxon>
        <taxon>Vertebrata</taxon>
        <taxon>Euteleostomi</taxon>
        <taxon>Archelosauria</taxon>
        <taxon>Archosauria</taxon>
        <taxon>Dinosauria</taxon>
        <taxon>Saurischia</taxon>
        <taxon>Theropoda</taxon>
        <taxon>Coelurosauria</taxon>
        <taxon>Aves</taxon>
        <taxon>Neognathae</taxon>
        <taxon>Neoaves</taxon>
        <taxon>Telluraves</taxon>
        <taxon>Australaves</taxon>
        <taxon>Psittaciformes</taxon>
        <taxon>Psittacidae</taxon>
        <taxon>Strigops</taxon>
    </lineage>
</organism>
<protein>
    <recommendedName>
        <fullName evidence="5 12">ADP-ribosylation factor-like protein 2-binding protein</fullName>
        <shortName evidence="12">ARF-like 2-binding protein</shortName>
    </recommendedName>
</protein>
<sequence>WVRMAEWSKAIVFSSQSPLEVCGVVCLGFFQICLVEKYIEEKLLEWIPGFNMTAFIMSLQHKDEIAGDIFDMLLTFIDFLSFKNMFLDCTALSMSHIVYFHCKSLLCPGQQNDSDLAPGLLAEPLLEVWIHIQSQMLR</sequence>
<keyword evidence="11 12" id="KW-0966">Cell projection</keyword>
<dbReference type="InterPro" id="IPR042541">
    <property type="entry name" value="BART_sf"/>
</dbReference>
<evidence type="ECO:0000256" key="11">
    <source>
        <dbReference type="ARBA" id="ARBA00023273"/>
    </source>
</evidence>
<keyword evidence="10 12" id="KW-0539">Nucleus</keyword>
<proteinExistence type="inferred from homology"/>
<dbReference type="AlphaFoldDB" id="A0A672THZ2"/>
<comment type="similarity">
    <text evidence="4 12">Belongs to the ARL2BP family.</text>
</comment>
<reference evidence="14 15" key="1">
    <citation type="submission" date="2019-11" db="EMBL/GenBank/DDBJ databases">
        <title>Strigops habroptila (kakapo) genome, bStrHab1, primary haplotype, v2.</title>
        <authorList>
            <person name="Jarvis E.D."/>
            <person name="Howard J."/>
            <person name="Rhie A."/>
            <person name="Phillippy A."/>
            <person name="Korlach J."/>
            <person name="Digby A."/>
            <person name="Iorns D."/>
            <person name="Eason D."/>
            <person name="Robertson B."/>
            <person name="Raemaekers T."/>
            <person name="Howe K."/>
            <person name="Lewin H."/>
            <person name="Damas J."/>
            <person name="Hastie A."/>
            <person name="Tracey A."/>
            <person name="Chow W."/>
            <person name="Fedrigo O."/>
        </authorList>
    </citation>
    <scope>NUCLEOTIDE SEQUENCE [LARGE SCALE GENOMIC DNA]</scope>
</reference>
<dbReference type="GeneTree" id="ENSGT00390000015052"/>
<evidence type="ECO:0000256" key="10">
    <source>
        <dbReference type="ARBA" id="ARBA00023242"/>
    </source>
</evidence>
<evidence type="ECO:0000256" key="9">
    <source>
        <dbReference type="ARBA" id="ARBA00023212"/>
    </source>
</evidence>
<keyword evidence="8 12" id="KW-0496">Mitochondrion</keyword>
<dbReference type="GO" id="GO:0005634">
    <property type="term" value="C:nucleus"/>
    <property type="evidence" value="ECO:0007669"/>
    <property type="project" value="UniProtKB-SubCell"/>
</dbReference>
<evidence type="ECO:0000256" key="5">
    <source>
        <dbReference type="ARBA" id="ARBA00014849"/>
    </source>
</evidence>
<evidence type="ECO:0000256" key="12">
    <source>
        <dbReference type="RuleBase" id="RU367099"/>
    </source>
</evidence>
<comment type="subcellular location">
    <subcellularLocation>
        <location evidence="1 12">Cytoplasm</location>
        <location evidence="1 12">Cytoskeleton</location>
        <location evidence="1 12">Cilium basal body</location>
    </subcellularLocation>
    <subcellularLocation>
        <location evidence="3 12">Cytoplasm</location>
        <location evidence="3 12">Cytoskeleton</location>
        <location evidence="3 12">Microtubule organizing center</location>
        <location evidence="3 12">Centrosome</location>
    </subcellularLocation>
    <subcellularLocation>
        <location evidence="12">Cytoplasm</location>
    </subcellularLocation>
    <subcellularLocation>
        <location evidence="2 12">Nucleus</location>
    </subcellularLocation>
    <subcellularLocation>
        <location evidence="12">Mitochondrion intermembrane space</location>
    </subcellularLocation>
</comment>
<reference evidence="14" key="3">
    <citation type="submission" date="2025-09" db="UniProtKB">
        <authorList>
            <consortium name="Ensembl"/>
        </authorList>
    </citation>
    <scope>IDENTIFICATION</scope>
</reference>
<name>A0A672THZ2_STRHB</name>
<evidence type="ECO:0000313" key="14">
    <source>
        <dbReference type="Ensembl" id="ENSSHBP00005000286.1"/>
    </source>
</evidence>
<keyword evidence="15" id="KW-1185">Reference proteome</keyword>
<dbReference type="PANTHER" id="PTHR15487">
    <property type="entry name" value="ADP-RIBOSYLATION FACTOR-LIKE PROTEIN 2-BINDING PROTEIN"/>
    <property type="match status" value="1"/>
</dbReference>
<dbReference type="GO" id="GO:0005929">
    <property type="term" value="C:cilium"/>
    <property type="evidence" value="ECO:0007669"/>
    <property type="project" value="UniProtKB-UniRule"/>
</dbReference>
<dbReference type="PANTHER" id="PTHR15487:SF4">
    <property type="entry name" value="ADP-RIBOSYLATION FACTOR-LIKE PROTEIN 2-BINDING PROTEIN"/>
    <property type="match status" value="1"/>
</dbReference>
<reference evidence="14" key="2">
    <citation type="submission" date="2025-08" db="UniProtKB">
        <authorList>
            <consortium name="Ensembl"/>
        </authorList>
    </citation>
    <scope>IDENTIFICATION</scope>
</reference>
<dbReference type="GO" id="GO:0005758">
    <property type="term" value="C:mitochondrial intermembrane space"/>
    <property type="evidence" value="ECO:0007669"/>
    <property type="project" value="UniProtKB-SubCell"/>
</dbReference>
<dbReference type="Ensembl" id="ENSSHBT00005000370.1">
    <property type="protein sequence ID" value="ENSSHBP00005000286.1"/>
    <property type="gene ID" value="ENSSHBG00005000282.1"/>
</dbReference>
<evidence type="ECO:0000313" key="15">
    <source>
        <dbReference type="Proteomes" id="UP000472266"/>
    </source>
</evidence>
<evidence type="ECO:0000256" key="7">
    <source>
        <dbReference type="ARBA" id="ARBA00023069"/>
    </source>
</evidence>
<dbReference type="GO" id="GO:0051457">
    <property type="term" value="P:maintenance of protein location in nucleus"/>
    <property type="evidence" value="ECO:0007669"/>
    <property type="project" value="TreeGrafter"/>
</dbReference>
<keyword evidence="7 12" id="KW-0969">Cilium</keyword>
<dbReference type="Proteomes" id="UP000472266">
    <property type="component" value="Chromosome 13"/>
</dbReference>
<keyword evidence="6 12" id="KW-0963">Cytoplasm</keyword>
<dbReference type="GO" id="GO:0005813">
    <property type="term" value="C:centrosome"/>
    <property type="evidence" value="ECO:0007669"/>
    <property type="project" value="UniProtKB-SubCell"/>
</dbReference>
<feature type="domain" description="BART" evidence="13">
    <location>
        <begin position="34"/>
        <end position="88"/>
    </location>
</feature>
<evidence type="ECO:0000256" key="3">
    <source>
        <dbReference type="ARBA" id="ARBA00004300"/>
    </source>
</evidence>
<accession>A0A672THZ2</accession>
<evidence type="ECO:0000256" key="6">
    <source>
        <dbReference type="ARBA" id="ARBA00022490"/>
    </source>
</evidence>
<evidence type="ECO:0000256" key="8">
    <source>
        <dbReference type="ARBA" id="ARBA00023128"/>
    </source>
</evidence>
<dbReference type="InParanoid" id="A0A672THZ2"/>
<keyword evidence="9 12" id="KW-0206">Cytoskeleton</keyword>
<evidence type="ECO:0000256" key="4">
    <source>
        <dbReference type="ARBA" id="ARBA00009880"/>
    </source>
</evidence>
<dbReference type="Gene3D" id="1.20.1520.10">
    <property type="entry name" value="ADP-ribosylation factor-like 2-binding protein, domain"/>
    <property type="match status" value="1"/>
</dbReference>
<dbReference type="InterPro" id="IPR038849">
    <property type="entry name" value="ARL2BP"/>
</dbReference>
<dbReference type="Pfam" id="PF11527">
    <property type="entry name" value="ARL2_Bind_BART"/>
    <property type="match status" value="1"/>
</dbReference>